<dbReference type="EMBL" id="WTYW01000004">
    <property type="protein sequence ID" value="MXO86916.1"/>
    <property type="molecule type" value="Genomic_DNA"/>
</dbReference>
<proteinExistence type="predicted"/>
<evidence type="ECO:0000313" key="2">
    <source>
        <dbReference type="EMBL" id="MXO86916.1"/>
    </source>
</evidence>
<evidence type="ECO:0000259" key="1">
    <source>
        <dbReference type="Pfam" id="PF17820"/>
    </source>
</evidence>
<comment type="caution">
    <text evidence="2">The sequence shown here is derived from an EMBL/GenBank/DDBJ whole genome shotgun (WGS) entry which is preliminary data.</text>
</comment>
<dbReference type="OrthoDB" id="7338723at2"/>
<dbReference type="InterPro" id="IPR036034">
    <property type="entry name" value="PDZ_sf"/>
</dbReference>
<gene>
    <name evidence="2" type="ORF">GRI38_12845</name>
</gene>
<sequence>MLALAPVAASAQAPAKQADTQAAVTTWQAREARLFSIGWKLVTGNAAFCENAEPAAGFLLHDAATYSDADGVRRALGLSGDIAVQAVAAGSPADRAGLQPNDTIHSINEVMVERDFPFTEPAWQRLEDVRAAIGEELALSRPAIIGWQQPDGTPRGEALSPVQACPTWFELRGKGTDAMAEGRRVIFGYEFPGFAYAEPELAAAIAHELAHNLLGHRKWLDAAGRKRSNVRATEREADRLMPWLLANAGYSPRAAQEFMTRWGPRHDGGLLRKRTHDGWDERAKFIAAEIALIEPLLAETGSADWRWHFRRDVAPLRAN</sequence>
<protein>
    <recommendedName>
        <fullName evidence="1">PDZ domain-containing protein</fullName>
    </recommendedName>
</protein>
<accession>A0A844ZIF0</accession>
<dbReference type="Proteomes" id="UP000433104">
    <property type="component" value="Unassembled WGS sequence"/>
</dbReference>
<dbReference type="RefSeq" id="WP_160684839.1">
    <property type="nucleotide sequence ID" value="NZ_WTYW01000004.1"/>
</dbReference>
<dbReference type="SUPFAM" id="SSF50156">
    <property type="entry name" value="PDZ domain-like"/>
    <property type="match status" value="1"/>
</dbReference>
<dbReference type="Gene3D" id="2.30.42.10">
    <property type="match status" value="1"/>
</dbReference>
<name>A0A844ZIF0_9SPHN</name>
<evidence type="ECO:0000313" key="3">
    <source>
        <dbReference type="Proteomes" id="UP000433104"/>
    </source>
</evidence>
<organism evidence="2 3">
    <name type="scientific">Parapontixanthobacter aurantiacus</name>
    <dbReference type="NCBI Taxonomy" id="1463599"/>
    <lineage>
        <taxon>Bacteria</taxon>
        <taxon>Pseudomonadati</taxon>
        <taxon>Pseudomonadota</taxon>
        <taxon>Alphaproteobacteria</taxon>
        <taxon>Sphingomonadales</taxon>
        <taxon>Erythrobacteraceae</taxon>
        <taxon>Parapontixanthobacter</taxon>
    </lineage>
</organism>
<dbReference type="Pfam" id="PF17820">
    <property type="entry name" value="PDZ_6"/>
    <property type="match status" value="1"/>
</dbReference>
<keyword evidence="3" id="KW-1185">Reference proteome</keyword>
<dbReference type="AlphaFoldDB" id="A0A844ZIF0"/>
<feature type="domain" description="PDZ" evidence="1">
    <location>
        <begin position="84"/>
        <end position="115"/>
    </location>
</feature>
<reference evidence="2 3" key="1">
    <citation type="submission" date="2019-12" db="EMBL/GenBank/DDBJ databases">
        <title>Genomic-based taxomic classification of the family Erythrobacteraceae.</title>
        <authorList>
            <person name="Xu L."/>
        </authorList>
    </citation>
    <scope>NUCLEOTIDE SEQUENCE [LARGE SCALE GENOMIC DNA]</scope>
    <source>
        <strain evidence="2 3">MCCC 1A09962</strain>
    </source>
</reference>
<dbReference type="InterPro" id="IPR041489">
    <property type="entry name" value="PDZ_6"/>
</dbReference>